<evidence type="ECO:0000313" key="3">
    <source>
        <dbReference type="Proteomes" id="UP000823399"/>
    </source>
</evidence>
<proteinExistence type="predicted"/>
<dbReference type="RefSeq" id="XP_041288484.1">
    <property type="nucleotide sequence ID" value="XM_041442070.1"/>
</dbReference>
<dbReference type="OrthoDB" id="2677279at2759"/>
<evidence type="ECO:0000256" key="1">
    <source>
        <dbReference type="SAM" id="MobiDB-lite"/>
    </source>
</evidence>
<feature type="compositionally biased region" description="Pro residues" evidence="1">
    <location>
        <begin position="85"/>
        <end position="103"/>
    </location>
</feature>
<organism evidence="2 3">
    <name type="scientific">Suillus discolor</name>
    <dbReference type="NCBI Taxonomy" id="1912936"/>
    <lineage>
        <taxon>Eukaryota</taxon>
        <taxon>Fungi</taxon>
        <taxon>Dikarya</taxon>
        <taxon>Basidiomycota</taxon>
        <taxon>Agaricomycotina</taxon>
        <taxon>Agaricomycetes</taxon>
        <taxon>Agaricomycetidae</taxon>
        <taxon>Boletales</taxon>
        <taxon>Suillineae</taxon>
        <taxon>Suillaceae</taxon>
        <taxon>Suillus</taxon>
    </lineage>
</organism>
<feature type="region of interest" description="Disordered" evidence="1">
    <location>
        <begin position="30"/>
        <end position="103"/>
    </location>
</feature>
<accession>A0A9P7EZX0</accession>
<feature type="compositionally biased region" description="Polar residues" evidence="1">
    <location>
        <begin position="47"/>
        <end position="56"/>
    </location>
</feature>
<dbReference type="EMBL" id="JABBWM010000066">
    <property type="protein sequence ID" value="KAG2097254.1"/>
    <property type="molecule type" value="Genomic_DNA"/>
</dbReference>
<dbReference type="AlphaFoldDB" id="A0A9P7EZX0"/>
<reference evidence="2" key="1">
    <citation type="journal article" date="2020" name="New Phytol.">
        <title>Comparative genomics reveals dynamic genome evolution in host specialist ectomycorrhizal fungi.</title>
        <authorList>
            <person name="Lofgren L.A."/>
            <person name="Nguyen N.H."/>
            <person name="Vilgalys R."/>
            <person name="Ruytinx J."/>
            <person name="Liao H.L."/>
            <person name="Branco S."/>
            <person name="Kuo A."/>
            <person name="LaButti K."/>
            <person name="Lipzen A."/>
            <person name="Andreopoulos W."/>
            <person name="Pangilinan J."/>
            <person name="Riley R."/>
            <person name="Hundley H."/>
            <person name="Na H."/>
            <person name="Barry K."/>
            <person name="Grigoriev I.V."/>
            <person name="Stajich J.E."/>
            <person name="Kennedy P.G."/>
        </authorList>
    </citation>
    <scope>NUCLEOTIDE SEQUENCE</scope>
    <source>
        <strain evidence="2">FC423</strain>
    </source>
</reference>
<feature type="compositionally biased region" description="Low complexity" evidence="1">
    <location>
        <begin position="75"/>
        <end position="84"/>
    </location>
</feature>
<evidence type="ECO:0000313" key="2">
    <source>
        <dbReference type="EMBL" id="KAG2097254.1"/>
    </source>
</evidence>
<dbReference type="Proteomes" id="UP000823399">
    <property type="component" value="Unassembled WGS sequence"/>
</dbReference>
<comment type="caution">
    <text evidence="2">The sequence shown here is derived from an EMBL/GenBank/DDBJ whole genome shotgun (WGS) entry which is preliminary data.</text>
</comment>
<keyword evidence="3" id="KW-1185">Reference proteome</keyword>
<gene>
    <name evidence="2" type="ORF">F5147DRAFT_778057</name>
</gene>
<protein>
    <submittedName>
        <fullName evidence="2">Uncharacterized protein</fullName>
    </submittedName>
</protein>
<sequence length="196" mass="21689">MPAERAHLQQVYGSVDMPFIEIAPLKASSQLKIQRKKRQEYSKGAYMSNSDDTSSFLHYKPPTLPPNSTQPFFLPQPSDSLPKLPQLPPPPPPPASPLPPPLPPMSLEVLPTPISLPESLEVLLTPLFMPPSPVMHTITASALVSVSDASRRDYGQVIHNVESEDESVVKEGLEVDAKWDVTHEHLWANWTSCLDD</sequence>
<name>A0A9P7EZX0_9AGAM</name>
<dbReference type="GeneID" id="64704329"/>